<keyword evidence="7" id="KW-0732">Signal</keyword>
<evidence type="ECO:0000256" key="5">
    <source>
        <dbReference type="ARBA" id="ARBA00022676"/>
    </source>
</evidence>
<sequence length="1052" mass="117648">MSNENEKKNKRTKPKKKNKNSKKKVFTVLKVILIVLLLGAFIGAGTVGGLVYGVVKDTPEINPSYDINTLNENSKIYDANGTLIEEVLTEEKRTIVSLDQMSPYIEDAFIAVEDERFRDHFGIDLRGIARAIVVDIKTRSLDEGASTITQQLVRNLYLTKEKAFTRKISEMYLAVKMEKEISKDDILEAYLNTIYLGQGSYGVQAASKTYFSKDAKDLTIAEAALLAGITKNPTRNQLYSRLDPETVEEDNPHIVGTVEVLGKTYVAVFNDDIVSRQQTILSKMKEQGMISESEYNEAINEDVVSLINPGQMKNDNISTSYFNDYVKDKVKEDLINKAGYSEEEAENALYTHGLKIYTTIDIDMQKKIEGIYESFSQTMSKGGYNKLINIPFSNGNIVDSEGKILYYKKESLLNEEGNLIIPKDSYTLDESGNLTIKSSRIYYANLNITDYYTMKDGVLYTHPTWSLDIPKESWTVNKEDKSFTISSSYLNENKNFYTVTEDNTLLITSERFYADEKGVIQPQSAITIMDQHTGQVKAIVGGRDDEGQRIFNRATNGARQPGSAMKPLGVYTPALDNGFTAASVIDDVPHYDKGRLWPKNYNSNAYYGLTPLREAVRKSYNVSAVKFLEKVGTNTSMDYLARFGIINTENPSDDTFIMAEEAKGGNFDEDSLGALALGGMTKGVSPLRMTAAYGALANKGIYTEPIVYTKIENNKGEVIIDNKPKQNTVVNPQVAYMMTNVLESVVKPGGTGTRARIPGISVAGKTGTTSDKADTWFVGYSPYYTAAVWIGNDSPAIRMTESSAIASHLWGYIMNQVHDGLDNARFDVPDGLVRRDVCIDSGKLPTELCYKDPRGSRVRTELFVSGTQPRERCDVHVEAKVDTSTGKIATEYCPEDLVKSGVFIQRPIPYDPAKNKGIKPRDYQYQVINEVCDEHNEKTLKDYLDDLLGDDEEDEDEDGKDKPEPPPEEDDPEITKKTEKKEEEIAFNTIKTSNPDEARNGEPGIKEVTYEVTYTDGKETSRKKLGEKVIKNPVDKVVYEPKEEDPPPEKPE</sequence>
<dbReference type="GO" id="GO:0008955">
    <property type="term" value="F:peptidoglycan glycosyltransferase activity"/>
    <property type="evidence" value="ECO:0007669"/>
    <property type="project" value="UniProtKB-EC"/>
</dbReference>
<dbReference type="GO" id="GO:0005886">
    <property type="term" value="C:plasma membrane"/>
    <property type="evidence" value="ECO:0007669"/>
    <property type="project" value="UniProtKB-SubCell"/>
</dbReference>
<dbReference type="GO" id="GO:0009002">
    <property type="term" value="F:serine-type D-Ala-D-Ala carboxypeptidase activity"/>
    <property type="evidence" value="ECO:0007669"/>
    <property type="project" value="UniProtKB-EC"/>
</dbReference>
<keyword evidence="4" id="KW-0645">Protease</keyword>
<comment type="catalytic activity">
    <reaction evidence="14">
        <text>[GlcNAc-(1-&gt;4)-Mur2Ac(oyl-L-Ala-gamma-D-Glu-L-Lys-D-Ala-D-Ala)](n)-di-trans,octa-cis-undecaprenyl diphosphate + beta-D-GlcNAc-(1-&gt;4)-Mur2Ac(oyl-L-Ala-gamma-D-Glu-L-Lys-D-Ala-D-Ala)-di-trans,octa-cis-undecaprenyl diphosphate = [GlcNAc-(1-&gt;4)-Mur2Ac(oyl-L-Ala-gamma-D-Glu-L-Lys-D-Ala-D-Ala)](n+1)-di-trans,octa-cis-undecaprenyl diphosphate + di-trans,octa-cis-undecaprenyl diphosphate + H(+)</text>
        <dbReference type="Rhea" id="RHEA:23708"/>
        <dbReference type="Rhea" id="RHEA-COMP:9602"/>
        <dbReference type="Rhea" id="RHEA-COMP:9603"/>
        <dbReference type="ChEBI" id="CHEBI:15378"/>
        <dbReference type="ChEBI" id="CHEBI:58405"/>
        <dbReference type="ChEBI" id="CHEBI:60033"/>
        <dbReference type="ChEBI" id="CHEBI:78435"/>
        <dbReference type="EC" id="2.4.99.28"/>
    </reaction>
</comment>
<evidence type="ECO:0000256" key="6">
    <source>
        <dbReference type="ARBA" id="ARBA00022679"/>
    </source>
</evidence>
<keyword evidence="10" id="KW-0573">Peptidoglycan synthesis</keyword>
<feature type="compositionally biased region" description="Basic residues" evidence="15">
    <location>
        <begin position="8"/>
        <end position="21"/>
    </location>
</feature>
<comment type="catalytic activity">
    <reaction evidence="13">
        <text>Preferential cleavage: (Ac)2-L-Lys-D-Ala-|-D-Ala. Also transpeptidation of peptidyl-alanyl moieties that are N-acyl substituents of D-alanine.</text>
        <dbReference type="EC" id="3.4.16.4"/>
    </reaction>
</comment>
<dbReference type="GO" id="GO:0008658">
    <property type="term" value="F:penicillin binding"/>
    <property type="evidence" value="ECO:0007669"/>
    <property type="project" value="InterPro"/>
</dbReference>
<dbReference type="Pfam" id="PF07501">
    <property type="entry name" value="G5"/>
    <property type="match status" value="1"/>
</dbReference>
<dbReference type="SUPFAM" id="SSF56601">
    <property type="entry name" value="beta-lactamase/transpeptidase-like"/>
    <property type="match status" value="1"/>
</dbReference>
<evidence type="ECO:0000256" key="14">
    <source>
        <dbReference type="ARBA" id="ARBA00049902"/>
    </source>
</evidence>
<evidence type="ECO:0000256" key="7">
    <source>
        <dbReference type="ARBA" id="ARBA00022729"/>
    </source>
</evidence>
<dbReference type="Gene3D" id="2.20.230.10">
    <property type="entry name" value="Resuscitation-promoting factor rpfb"/>
    <property type="match status" value="1"/>
</dbReference>
<feature type="domain" description="G5" evidence="16">
    <location>
        <begin position="964"/>
        <end position="1044"/>
    </location>
</feature>
<dbReference type="AlphaFoldDB" id="A0A942V493"/>
<dbReference type="InterPro" id="IPR001460">
    <property type="entry name" value="PCN-bd_Tpept"/>
</dbReference>
<comment type="similarity">
    <text evidence="1">In the C-terminal section; belongs to the transpeptidase family.</text>
</comment>
<evidence type="ECO:0000313" key="18">
    <source>
        <dbReference type="Proteomes" id="UP000724672"/>
    </source>
</evidence>
<dbReference type="RefSeq" id="WP_203367549.1">
    <property type="nucleotide sequence ID" value="NZ_WSFT01000053.1"/>
</dbReference>
<dbReference type="InterPro" id="IPR023346">
    <property type="entry name" value="Lysozyme-like_dom_sf"/>
</dbReference>
<gene>
    <name evidence="17" type="ORF">GOQ27_14225</name>
</gene>
<keyword evidence="8" id="KW-0378">Hydrolase</keyword>
<dbReference type="FunFam" id="1.10.3810.10:FF:000001">
    <property type="entry name" value="Penicillin-binding protein 1A"/>
    <property type="match status" value="1"/>
</dbReference>
<evidence type="ECO:0000256" key="1">
    <source>
        <dbReference type="ARBA" id="ARBA00007090"/>
    </source>
</evidence>
<evidence type="ECO:0000256" key="4">
    <source>
        <dbReference type="ARBA" id="ARBA00022670"/>
    </source>
</evidence>
<keyword evidence="9" id="KW-0133">Cell shape</keyword>
<feature type="region of interest" description="Disordered" evidence="15">
    <location>
        <begin position="949"/>
        <end position="1052"/>
    </location>
</feature>
<feature type="compositionally biased region" description="Basic and acidic residues" evidence="15">
    <location>
        <begin position="994"/>
        <end position="1009"/>
    </location>
</feature>
<evidence type="ECO:0000256" key="3">
    <source>
        <dbReference type="ARBA" id="ARBA00022645"/>
    </source>
</evidence>
<dbReference type="Pfam" id="PF00912">
    <property type="entry name" value="Transgly"/>
    <property type="match status" value="1"/>
</dbReference>
<organism evidence="17 18">
    <name type="scientific">Anaeromonas frigoriresistens</name>
    <dbReference type="NCBI Taxonomy" id="2683708"/>
    <lineage>
        <taxon>Bacteria</taxon>
        <taxon>Bacillati</taxon>
        <taxon>Bacillota</taxon>
        <taxon>Tissierellia</taxon>
        <taxon>Tissierellales</taxon>
        <taxon>Thermohalobacteraceae</taxon>
        <taxon>Anaeromonas</taxon>
    </lineage>
</organism>
<evidence type="ECO:0000256" key="11">
    <source>
        <dbReference type="ARBA" id="ARBA00023268"/>
    </source>
</evidence>
<proteinExistence type="inferred from homology"/>
<evidence type="ECO:0000256" key="8">
    <source>
        <dbReference type="ARBA" id="ARBA00022801"/>
    </source>
</evidence>
<dbReference type="InterPro" id="IPR036950">
    <property type="entry name" value="PBP_transglycosylase"/>
</dbReference>
<evidence type="ECO:0000256" key="10">
    <source>
        <dbReference type="ARBA" id="ARBA00022984"/>
    </source>
</evidence>
<feature type="compositionally biased region" description="Acidic residues" evidence="15">
    <location>
        <begin position="949"/>
        <end position="958"/>
    </location>
</feature>
<keyword evidence="5" id="KW-0328">Glycosyltransferase</keyword>
<evidence type="ECO:0000256" key="9">
    <source>
        <dbReference type="ARBA" id="ARBA00022960"/>
    </source>
</evidence>
<feature type="compositionally biased region" description="Basic and acidic residues" evidence="15">
    <location>
        <begin position="1016"/>
        <end position="1052"/>
    </location>
</feature>
<dbReference type="PANTHER" id="PTHR32282">
    <property type="entry name" value="BINDING PROTEIN TRANSPEPTIDASE, PUTATIVE-RELATED"/>
    <property type="match status" value="1"/>
</dbReference>
<dbReference type="NCBIfam" id="TIGR02074">
    <property type="entry name" value="PBP_1a_fam"/>
    <property type="match status" value="1"/>
</dbReference>
<keyword evidence="6" id="KW-0808">Transferase</keyword>
<dbReference type="GO" id="GO:0071555">
    <property type="term" value="P:cell wall organization"/>
    <property type="evidence" value="ECO:0007669"/>
    <property type="project" value="UniProtKB-KW"/>
</dbReference>
<feature type="region of interest" description="Disordered" evidence="15">
    <location>
        <begin position="1"/>
        <end position="21"/>
    </location>
</feature>
<protein>
    <submittedName>
        <fullName evidence="17">PBP1A family penicillin-binding protein</fullName>
    </submittedName>
</protein>
<reference evidence="17" key="1">
    <citation type="submission" date="2019-12" db="EMBL/GenBank/DDBJ databases">
        <title>Clostridiaceae gen. nov. sp. nov., isolated from sediment in Xinjiang, China.</title>
        <authorList>
            <person name="Zhang R."/>
        </authorList>
    </citation>
    <scope>NUCLEOTIDE SEQUENCE</scope>
    <source>
        <strain evidence="17">D2Q-11</strain>
    </source>
</reference>
<evidence type="ECO:0000313" key="17">
    <source>
        <dbReference type="EMBL" id="MBS4539627.1"/>
    </source>
</evidence>
<dbReference type="GO" id="GO:0046677">
    <property type="term" value="P:response to antibiotic"/>
    <property type="evidence" value="ECO:0007669"/>
    <property type="project" value="UniProtKB-KW"/>
</dbReference>
<dbReference type="InterPro" id="IPR050396">
    <property type="entry name" value="Glycosyltr_51/Transpeptidase"/>
</dbReference>
<dbReference type="PROSITE" id="PS51109">
    <property type="entry name" value="G5"/>
    <property type="match status" value="1"/>
</dbReference>
<comment type="caution">
    <text evidence="17">The sequence shown here is derived from an EMBL/GenBank/DDBJ whole genome shotgun (WGS) entry which is preliminary data.</text>
</comment>
<feature type="compositionally biased region" description="Basic and acidic residues" evidence="15">
    <location>
        <begin position="973"/>
        <end position="984"/>
    </location>
</feature>
<dbReference type="Pfam" id="PF00905">
    <property type="entry name" value="Transpeptidase"/>
    <property type="match status" value="1"/>
</dbReference>
<dbReference type="PANTHER" id="PTHR32282:SF33">
    <property type="entry name" value="PEPTIDOGLYCAN GLYCOSYLTRANSFERASE"/>
    <property type="match status" value="1"/>
</dbReference>
<dbReference type="EMBL" id="WSFT01000053">
    <property type="protein sequence ID" value="MBS4539627.1"/>
    <property type="molecule type" value="Genomic_DNA"/>
</dbReference>
<dbReference type="InterPro" id="IPR012338">
    <property type="entry name" value="Beta-lactam/transpept-like"/>
</dbReference>
<evidence type="ECO:0000259" key="16">
    <source>
        <dbReference type="PROSITE" id="PS51109"/>
    </source>
</evidence>
<dbReference type="Proteomes" id="UP000724672">
    <property type="component" value="Unassembled WGS sequence"/>
</dbReference>
<keyword evidence="3" id="KW-0121">Carboxypeptidase</keyword>
<dbReference type="Gene3D" id="3.40.710.10">
    <property type="entry name" value="DD-peptidase/beta-lactamase superfamily"/>
    <property type="match status" value="2"/>
</dbReference>
<keyword evidence="18" id="KW-1185">Reference proteome</keyword>
<name>A0A942V493_9FIRM</name>
<dbReference type="InterPro" id="IPR011098">
    <property type="entry name" value="G5_dom"/>
</dbReference>
<accession>A0A942V493</accession>
<evidence type="ECO:0000256" key="2">
    <source>
        <dbReference type="ARBA" id="ARBA00007739"/>
    </source>
</evidence>
<dbReference type="InterPro" id="IPR001264">
    <property type="entry name" value="Glyco_trans_51"/>
</dbReference>
<dbReference type="GO" id="GO:0009252">
    <property type="term" value="P:peptidoglycan biosynthetic process"/>
    <property type="evidence" value="ECO:0007669"/>
    <property type="project" value="UniProtKB-KW"/>
</dbReference>
<comment type="similarity">
    <text evidence="2">In the N-terminal section; belongs to the glycosyltransferase 51 family.</text>
</comment>
<dbReference type="GO" id="GO:0006508">
    <property type="term" value="P:proteolysis"/>
    <property type="evidence" value="ECO:0007669"/>
    <property type="project" value="UniProtKB-KW"/>
</dbReference>
<dbReference type="SMART" id="SM01208">
    <property type="entry name" value="G5"/>
    <property type="match status" value="1"/>
</dbReference>
<keyword evidence="11" id="KW-0511">Multifunctional enzyme</keyword>
<evidence type="ECO:0000256" key="15">
    <source>
        <dbReference type="SAM" id="MobiDB-lite"/>
    </source>
</evidence>
<dbReference type="Gene3D" id="1.10.3810.10">
    <property type="entry name" value="Biosynthetic peptidoglycan transglycosylase-like"/>
    <property type="match status" value="1"/>
</dbReference>
<keyword evidence="12" id="KW-0961">Cell wall biogenesis/degradation</keyword>
<evidence type="ECO:0000256" key="12">
    <source>
        <dbReference type="ARBA" id="ARBA00023316"/>
    </source>
</evidence>
<dbReference type="GO" id="GO:0008360">
    <property type="term" value="P:regulation of cell shape"/>
    <property type="evidence" value="ECO:0007669"/>
    <property type="project" value="UniProtKB-KW"/>
</dbReference>
<dbReference type="SUPFAM" id="SSF53955">
    <property type="entry name" value="Lysozyme-like"/>
    <property type="match status" value="1"/>
</dbReference>
<evidence type="ECO:0000256" key="13">
    <source>
        <dbReference type="ARBA" id="ARBA00034000"/>
    </source>
</evidence>